<keyword evidence="3" id="KW-1185">Reference proteome</keyword>
<evidence type="ECO:0000313" key="2">
    <source>
        <dbReference type="EMBL" id="KAF9072566.1"/>
    </source>
</evidence>
<protein>
    <recommendedName>
        <fullName evidence="4">F-box domain-containing protein</fullName>
    </recommendedName>
</protein>
<name>A0A9P5Q032_9AGAR</name>
<dbReference type="EMBL" id="JADNRY010000023">
    <property type="protein sequence ID" value="KAF9072566.1"/>
    <property type="molecule type" value="Genomic_DNA"/>
</dbReference>
<organism evidence="2 3">
    <name type="scientific">Rhodocollybia butyracea</name>
    <dbReference type="NCBI Taxonomy" id="206335"/>
    <lineage>
        <taxon>Eukaryota</taxon>
        <taxon>Fungi</taxon>
        <taxon>Dikarya</taxon>
        <taxon>Basidiomycota</taxon>
        <taxon>Agaricomycotina</taxon>
        <taxon>Agaricomycetes</taxon>
        <taxon>Agaricomycetidae</taxon>
        <taxon>Agaricales</taxon>
        <taxon>Marasmiineae</taxon>
        <taxon>Omphalotaceae</taxon>
        <taxon>Rhodocollybia</taxon>
    </lineage>
</organism>
<gene>
    <name evidence="2" type="ORF">BDP27DRAFT_397092</name>
</gene>
<dbReference type="Proteomes" id="UP000772434">
    <property type="component" value="Unassembled WGS sequence"/>
</dbReference>
<feature type="region of interest" description="Disordered" evidence="1">
    <location>
        <begin position="134"/>
        <end position="160"/>
    </location>
</feature>
<sequence>MTENEHRQSKSKQTAVAAGAVDNVCYIDRLQTEILCEIFLFSSSTITAADFEREYIQSRIITDPTSLTFVNKRWNAIALAMPSLWSKIYVSIQSFSHGSLLEFFVDHRLKLSKNAPLDICVLFSEDTVKDWDRDRDRYRGGDSDSDEDYGASNGDYGASNECGVWEDYESSDEDSDTPQVALPILAKLFQHAHRWKSAILQLPESREFDHTEFPDTFPLLQELEMRWVSCEATEHCPSFHAPLLRKFTMEKFMFDEHFGCSHLNEITLSWVSPNSRTFSKALHRNVT</sequence>
<evidence type="ECO:0000313" key="3">
    <source>
        <dbReference type="Proteomes" id="UP000772434"/>
    </source>
</evidence>
<evidence type="ECO:0008006" key="4">
    <source>
        <dbReference type="Google" id="ProtNLM"/>
    </source>
</evidence>
<dbReference type="OrthoDB" id="2891089at2759"/>
<comment type="caution">
    <text evidence="2">The sequence shown here is derived from an EMBL/GenBank/DDBJ whole genome shotgun (WGS) entry which is preliminary data.</text>
</comment>
<reference evidence="2" key="1">
    <citation type="submission" date="2020-11" db="EMBL/GenBank/DDBJ databases">
        <authorList>
            <consortium name="DOE Joint Genome Institute"/>
            <person name="Ahrendt S."/>
            <person name="Riley R."/>
            <person name="Andreopoulos W."/>
            <person name="Labutti K."/>
            <person name="Pangilinan J."/>
            <person name="Ruiz-Duenas F.J."/>
            <person name="Barrasa J.M."/>
            <person name="Sanchez-Garcia M."/>
            <person name="Camarero S."/>
            <person name="Miyauchi S."/>
            <person name="Serrano A."/>
            <person name="Linde D."/>
            <person name="Babiker R."/>
            <person name="Drula E."/>
            <person name="Ayuso-Fernandez I."/>
            <person name="Pacheco R."/>
            <person name="Padilla G."/>
            <person name="Ferreira P."/>
            <person name="Barriuso J."/>
            <person name="Kellner H."/>
            <person name="Castanera R."/>
            <person name="Alfaro M."/>
            <person name="Ramirez L."/>
            <person name="Pisabarro A.G."/>
            <person name="Kuo A."/>
            <person name="Tritt A."/>
            <person name="Lipzen A."/>
            <person name="He G."/>
            <person name="Yan M."/>
            <person name="Ng V."/>
            <person name="Cullen D."/>
            <person name="Martin F."/>
            <person name="Rosso M.-N."/>
            <person name="Henrissat B."/>
            <person name="Hibbett D."/>
            <person name="Martinez A.T."/>
            <person name="Grigoriev I.V."/>
        </authorList>
    </citation>
    <scope>NUCLEOTIDE SEQUENCE</scope>
    <source>
        <strain evidence="2">AH 40177</strain>
    </source>
</reference>
<accession>A0A9P5Q032</accession>
<proteinExistence type="predicted"/>
<evidence type="ECO:0000256" key="1">
    <source>
        <dbReference type="SAM" id="MobiDB-lite"/>
    </source>
</evidence>
<dbReference type="AlphaFoldDB" id="A0A9P5Q032"/>